<sequence length="279" mass="31218">MNSGFKRYLFLILVLTLFSGCSSRPRVYLPGGSGEVRYVQFGSWILVRDVDREPLHFEGTKRVKRVSGGWLIEPEKGCLKVFARENPKRICVRAVPPVYPHLKVLRVDSYALDLRVLSLFPRLVLFVWEKGKEPDFGKPRSISPGVHSLRGLSLGKTYLLSAAVIFGPDLYGPLSQPLEVKMEDTEPPLPPSGGGYFLRGDTLVLVWDPSPSRDVVGYVVERKGRVFKVKKNIFQERAVLEGTVIYNIKALDGAGHESLPLSIKVIFPGRGKNEGKKEK</sequence>
<protein>
    <recommendedName>
        <fullName evidence="2">Fibronectin type-III domain-containing protein</fullName>
    </recommendedName>
</protein>
<organism evidence="1">
    <name type="scientific">Thermosulfurimonas dismutans</name>
    <dbReference type="NCBI Taxonomy" id="999894"/>
    <lineage>
        <taxon>Bacteria</taxon>
        <taxon>Pseudomonadati</taxon>
        <taxon>Thermodesulfobacteriota</taxon>
        <taxon>Thermodesulfobacteria</taxon>
        <taxon>Thermodesulfobacteriales</taxon>
        <taxon>Thermodesulfobacteriaceae</taxon>
        <taxon>Thermosulfurimonas</taxon>
    </lineage>
</organism>
<dbReference type="AlphaFoldDB" id="A0A7C3CLF4"/>
<evidence type="ECO:0008006" key="2">
    <source>
        <dbReference type="Google" id="ProtNLM"/>
    </source>
</evidence>
<evidence type="ECO:0000313" key="1">
    <source>
        <dbReference type="EMBL" id="HFC98616.1"/>
    </source>
</evidence>
<comment type="caution">
    <text evidence="1">The sequence shown here is derived from an EMBL/GenBank/DDBJ whole genome shotgun (WGS) entry which is preliminary data.</text>
</comment>
<reference evidence="1" key="1">
    <citation type="journal article" date="2020" name="mSystems">
        <title>Genome- and Community-Level Interaction Insights into Carbon Utilization and Element Cycling Functions of Hydrothermarchaeota in Hydrothermal Sediment.</title>
        <authorList>
            <person name="Zhou Z."/>
            <person name="Liu Y."/>
            <person name="Xu W."/>
            <person name="Pan J."/>
            <person name="Luo Z.H."/>
            <person name="Li M."/>
        </authorList>
    </citation>
    <scope>NUCLEOTIDE SEQUENCE [LARGE SCALE GENOMIC DNA]</scope>
    <source>
        <strain evidence="1">HyVt-483</strain>
    </source>
</reference>
<gene>
    <name evidence="1" type="ORF">ENJ40_09230</name>
</gene>
<dbReference type="PROSITE" id="PS51257">
    <property type="entry name" value="PROKAR_LIPOPROTEIN"/>
    <property type="match status" value="1"/>
</dbReference>
<dbReference type="EMBL" id="DRMH01000128">
    <property type="protein sequence ID" value="HFC98616.1"/>
    <property type="molecule type" value="Genomic_DNA"/>
</dbReference>
<accession>A0A7C3CLF4</accession>
<proteinExistence type="predicted"/>
<dbReference type="Proteomes" id="UP000886043">
    <property type="component" value="Unassembled WGS sequence"/>
</dbReference>
<name>A0A7C3CLF4_9BACT</name>